<dbReference type="InterPro" id="IPR007526">
    <property type="entry name" value="SWIRM"/>
</dbReference>
<protein>
    <submittedName>
        <fullName evidence="3">SWIRM domain-containing protein FUN19</fullName>
    </submittedName>
</protein>
<organism evidence="3 4">
    <name type="scientific">Phyllosticta paracitricarpa</name>
    <dbReference type="NCBI Taxonomy" id="2016321"/>
    <lineage>
        <taxon>Eukaryota</taxon>
        <taxon>Fungi</taxon>
        <taxon>Dikarya</taxon>
        <taxon>Ascomycota</taxon>
        <taxon>Pezizomycotina</taxon>
        <taxon>Dothideomycetes</taxon>
        <taxon>Dothideomycetes incertae sedis</taxon>
        <taxon>Botryosphaeriales</taxon>
        <taxon>Phyllostictaceae</taxon>
        <taxon>Phyllosticta</taxon>
    </lineage>
</organism>
<sequence>MDSLPPTTQKLAKPLPVSSLLSPPEMKRSDSFSKSPIPPHVASASSNPAKSSPFTDSVRHTTVHAVPSNVRASTQGLPPSPPVSPYEQTHKEDSQGSVVEDTSRDPPLFPPSTSGDRIDTTAPLFPSTSSTPEHDNIISQHIAATAPRTTSALPSRSDYELAISFRSCVFDLFSRNPREYLRNERATWHVYGRGAGNKQRSKPLKQLAPAPAGVRKTKPATARVQRAPRNTKRTPKAVALDSFEGKPAATPKPPRVVTARDDVDFRSIPDYSPPLSTLPEDGRKIMKTDWKGPPLDLSTDPDRDLLHPSELIMAGVLRLSCATYIANKRRIFAARVKALQKGEDFNKTKAQQACKIDVNKASKLWSAYDRIGWFKPHHFQKYLGSVIEFDQ</sequence>
<dbReference type="SUPFAM" id="SSF46689">
    <property type="entry name" value="Homeodomain-like"/>
    <property type="match status" value="1"/>
</dbReference>
<feature type="compositionally biased region" description="Low complexity" evidence="1">
    <location>
        <begin position="42"/>
        <end position="53"/>
    </location>
</feature>
<dbReference type="InterPro" id="IPR009057">
    <property type="entry name" value="Homeodomain-like_sf"/>
</dbReference>
<dbReference type="Pfam" id="PF04433">
    <property type="entry name" value="SWIRM"/>
    <property type="match status" value="1"/>
</dbReference>
<feature type="compositionally biased region" description="Polar residues" evidence="1">
    <location>
        <begin position="1"/>
        <end position="10"/>
    </location>
</feature>
<dbReference type="InterPro" id="IPR036388">
    <property type="entry name" value="WH-like_DNA-bd_sf"/>
</dbReference>
<reference evidence="3 4" key="1">
    <citation type="submission" date="2024-04" db="EMBL/GenBank/DDBJ databases">
        <title>Phyllosticta paracitricarpa is synonymous to the EU quarantine fungus P. citricarpa based on phylogenomic analyses.</title>
        <authorList>
            <consortium name="Lawrence Berkeley National Laboratory"/>
            <person name="Van ingen-buijs V.A."/>
            <person name="Van westerhoven A.C."/>
            <person name="Haridas S."/>
            <person name="Skiadas P."/>
            <person name="Martin F."/>
            <person name="Groenewald J.Z."/>
            <person name="Crous P.W."/>
            <person name="Seidl M.F."/>
        </authorList>
    </citation>
    <scope>NUCLEOTIDE SEQUENCE [LARGE SCALE GENOMIC DNA]</scope>
    <source>
        <strain evidence="3 4">CBS 141358</strain>
    </source>
</reference>
<accession>A0ABR1MXT7</accession>
<evidence type="ECO:0000259" key="2">
    <source>
        <dbReference type="PROSITE" id="PS50934"/>
    </source>
</evidence>
<dbReference type="EMBL" id="JBBPBF010000033">
    <property type="protein sequence ID" value="KAK7607774.1"/>
    <property type="molecule type" value="Genomic_DNA"/>
</dbReference>
<keyword evidence="4" id="KW-1185">Reference proteome</keyword>
<feature type="region of interest" description="Disordered" evidence="1">
    <location>
        <begin position="209"/>
        <end position="236"/>
    </location>
</feature>
<dbReference type="Gene3D" id="1.10.10.10">
    <property type="entry name" value="Winged helix-like DNA-binding domain superfamily/Winged helix DNA-binding domain"/>
    <property type="match status" value="1"/>
</dbReference>
<feature type="region of interest" description="Disordered" evidence="1">
    <location>
        <begin position="1"/>
        <end position="134"/>
    </location>
</feature>
<feature type="domain" description="SWIRM" evidence="2">
    <location>
        <begin position="286"/>
        <end position="385"/>
    </location>
</feature>
<gene>
    <name evidence="3" type="ORF">JOL62DRAFT_252396</name>
</gene>
<evidence type="ECO:0000313" key="4">
    <source>
        <dbReference type="Proteomes" id="UP001367316"/>
    </source>
</evidence>
<dbReference type="Proteomes" id="UP001367316">
    <property type="component" value="Unassembled WGS sequence"/>
</dbReference>
<feature type="compositionally biased region" description="Low complexity" evidence="1">
    <location>
        <begin position="14"/>
        <end position="24"/>
    </location>
</feature>
<evidence type="ECO:0000256" key="1">
    <source>
        <dbReference type="SAM" id="MobiDB-lite"/>
    </source>
</evidence>
<proteinExistence type="predicted"/>
<dbReference type="PROSITE" id="PS50934">
    <property type="entry name" value="SWIRM"/>
    <property type="match status" value="1"/>
</dbReference>
<comment type="caution">
    <text evidence="3">The sequence shown here is derived from an EMBL/GenBank/DDBJ whole genome shotgun (WGS) entry which is preliminary data.</text>
</comment>
<name>A0ABR1MXT7_9PEZI</name>
<evidence type="ECO:0000313" key="3">
    <source>
        <dbReference type="EMBL" id="KAK7607774.1"/>
    </source>
</evidence>